<sequence length="322" mass="36348">MSALSAKHFHDEKAAYSYVESRLWPNGPVCPHCGGVERIGALKGKSTRIGVYKCYQCRKPFTVKVGTVFESSHIPLRVWLQAIFLMAGSKKGISSNQLSRALSVTVKTAWFMSHRIREAMREGDLAPFGSTGGAVEVDETFIGKDKQNPYVKQGRGYQHKNKVLSLVDRETGKARSYVVDDLKASTVAPILSENISREARLMTDEAAFYKGLGWNFAEHGVVNHSKDEYVSKADHTVHTNTIEGFFSIFKRGMRGVYQHCDKRHLHRYVAEFDFRYSNRIATGCDDKERADRILDGVTGKRLTYQTTRCAGPAFHWKEGRAW</sequence>
<dbReference type="InterPro" id="IPR053164">
    <property type="entry name" value="IS1016-like_transposase"/>
</dbReference>
<gene>
    <name evidence="2" type="ORF">CW354_14755</name>
</gene>
<dbReference type="Pfam" id="PF12762">
    <property type="entry name" value="DDE_Tnp_IS1595"/>
    <property type="match status" value="1"/>
</dbReference>
<proteinExistence type="predicted"/>
<dbReference type="OrthoDB" id="271821at2"/>
<organism evidence="2 3">
    <name type="scientific">Hyphococcus luteus</name>
    <dbReference type="NCBI Taxonomy" id="2058213"/>
    <lineage>
        <taxon>Bacteria</taxon>
        <taxon>Pseudomonadati</taxon>
        <taxon>Pseudomonadota</taxon>
        <taxon>Alphaproteobacteria</taxon>
        <taxon>Parvularculales</taxon>
        <taxon>Parvularculaceae</taxon>
        <taxon>Hyphococcus</taxon>
    </lineage>
</organism>
<dbReference type="PANTHER" id="PTHR47163:SF2">
    <property type="entry name" value="SI:DKEY-17M8.2"/>
    <property type="match status" value="1"/>
</dbReference>
<dbReference type="Pfam" id="PF12760">
    <property type="entry name" value="Zn_ribbon_IS1595"/>
    <property type="match status" value="1"/>
</dbReference>
<evidence type="ECO:0000259" key="1">
    <source>
        <dbReference type="SMART" id="SM01126"/>
    </source>
</evidence>
<dbReference type="InterPro" id="IPR024445">
    <property type="entry name" value="Tnp_ISXO2-like"/>
</dbReference>
<protein>
    <submittedName>
        <fullName evidence="2">IS1595 family transposase</fullName>
    </submittedName>
</protein>
<comment type="caution">
    <text evidence="2">The sequence shown here is derived from an EMBL/GenBank/DDBJ whole genome shotgun (WGS) entry which is preliminary data.</text>
</comment>
<dbReference type="SMART" id="SM01126">
    <property type="entry name" value="DDE_Tnp_IS1595"/>
    <property type="match status" value="1"/>
</dbReference>
<dbReference type="AlphaFoldDB" id="A0A2S7K2M7"/>
<keyword evidence="3" id="KW-1185">Reference proteome</keyword>
<dbReference type="InterPro" id="IPR024442">
    <property type="entry name" value="Transposase_Zn_ribbon"/>
</dbReference>
<name>A0A2S7K2M7_9PROT</name>
<accession>A0A2S7K2M7</accession>
<dbReference type="Proteomes" id="UP000239504">
    <property type="component" value="Unassembled WGS sequence"/>
</dbReference>
<reference evidence="2 3" key="1">
    <citation type="submission" date="2017-12" db="EMBL/GenBank/DDBJ databases">
        <authorList>
            <person name="Hurst M.R.H."/>
        </authorList>
    </citation>
    <scope>NUCLEOTIDE SEQUENCE [LARGE SCALE GENOMIC DNA]</scope>
    <source>
        <strain evidence="2 3">SY-3-19</strain>
    </source>
</reference>
<dbReference type="RefSeq" id="WP_104830865.1">
    <property type="nucleotide sequence ID" value="NZ_PJCH01000011.1"/>
</dbReference>
<evidence type="ECO:0000313" key="2">
    <source>
        <dbReference type="EMBL" id="PQA86747.1"/>
    </source>
</evidence>
<dbReference type="EMBL" id="PJCH01000011">
    <property type="protein sequence ID" value="PQA86747.1"/>
    <property type="molecule type" value="Genomic_DNA"/>
</dbReference>
<evidence type="ECO:0000313" key="3">
    <source>
        <dbReference type="Proteomes" id="UP000239504"/>
    </source>
</evidence>
<dbReference type="NCBIfam" id="NF033547">
    <property type="entry name" value="transpos_IS1595"/>
    <property type="match status" value="1"/>
</dbReference>
<dbReference type="PANTHER" id="PTHR47163">
    <property type="entry name" value="DDE_TNP_IS1595 DOMAIN-CONTAINING PROTEIN"/>
    <property type="match status" value="1"/>
</dbReference>
<feature type="domain" description="ISXO2-like transposase" evidence="1">
    <location>
        <begin position="127"/>
        <end position="277"/>
    </location>
</feature>